<evidence type="ECO:0000256" key="2">
    <source>
        <dbReference type="ARBA" id="ARBA00022448"/>
    </source>
</evidence>
<dbReference type="Pfam" id="PF12624">
    <property type="entry name" value="VPS13_N"/>
    <property type="match status" value="1"/>
</dbReference>
<evidence type="ECO:0000313" key="4">
    <source>
        <dbReference type="EMBL" id="ETO10931.1"/>
    </source>
</evidence>
<gene>
    <name evidence="4" type="ORF">RFI_26448</name>
</gene>
<dbReference type="PANTHER" id="PTHR16166:SF93">
    <property type="entry name" value="INTERMEMBRANE LIPID TRANSFER PROTEIN VPS13"/>
    <property type="match status" value="1"/>
</dbReference>
<dbReference type="GO" id="GO:0045053">
    <property type="term" value="P:protein retention in Golgi apparatus"/>
    <property type="evidence" value="ECO:0007669"/>
    <property type="project" value="TreeGrafter"/>
</dbReference>
<reference evidence="4 5" key="1">
    <citation type="journal article" date="2013" name="Curr. Biol.">
        <title>The Genome of the Foraminiferan Reticulomyxa filosa.</title>
        <authorList>
            <person name="Glockner G."/>
            <person name="Hulsmann N."/>
            <person name="Schleicher M."/>
            <person name="Noegel A.A."/>
            <person name="Eichinger L."/>
            <person name="Gallinger C."/>
            <person name="Pawlowski J."/>
            <person name="Sierra R."/>
            <person name="Euteneuer U."/>
            <person name="Pillet L."/>
            <person name="Moustafa A."/>
            <person name="Platzer M."/>
            <person name="Groth M."/>
            <person name="Szafranski K."/>
            <person name="Schliwa M."/>
        </authorList>
    </citation>
    <scope>NUCLEOTIDE SEQUENCE [LARGE SCALE GENOMIC DNA]</scope>
</reference>
<proteinExistence type="inferred from homology"/>
<dbReference type="OrthoDB" id="428159at2759"/>
<comment type="caution">
    <text evidence="4">The sequence shown here is derived from an EMBL/GenBank/DDBJ whole genome shotgun (WGS) entry which is preliminary data.</text>
</comment>
<evidence type="ECO:0000259" key="3">
    <source>
        <dbReference type="Pfam" id="PF12624"/>
    </source>
</evidence>
<organism evidence="4 5">
    <name type="scientific">Reticulomyxa filosa</name>
    <dbReference type="NCBI Taxonomy" id="46433"/>
    <lineage>
        <taxon>Eukaryota</taxon>
        <taxon>Sar</taxon>
        <taxon>Rhizaria</taxon>
        <taxon>Retaria</taxon>
        <taxon>Foraminifera</taxon>
        <taxon>Monothalamids</taxon>
        <taxon>Reticulomyxidae</taxon>
        <taxon>Reticulomyxa</taxon>
    </lineage>
</organism>
<dbReference type="GO" id="GO:0006623">
    <property type="term" value="P:protein targeting to vacuole"/>
    <property type="evidence" value="ECO:0007669"/>
    <property type="project" value="TreeGrafter"/>
</dbReference>
<sequence>MVEAVLGTYVKEFDKSNIDLSLWRGEAKLANVELRPDALDFLNLPLSIRLGFVGKIVVEADWARLSSKPTRVELEDLRLVCGPRSKFKVKKKKKKSTKQNVTIALMSSY</sequence>
<keyword evidence="5" id="KW-1185">Reference proteome</keyword>
<comment type="similarity">
    <text evidence="1">Belongs to the VPS13 family.</text>
</comment>
<keyword evidence="2" id="KW-0813">Transport</keyword>
<name>X6MBA8_RETFI</name>
<dbReference type="Proteomes" id="UP000023152">
    <property type="component" value="Unassembled WGS sequence"/>
</dbReference>
<evidence type="ECO:0000256" key="1">
    <source>
        <dbReference type="ARBA" id="ARBA00006545"/>
    </source>
</evidence>
<evidence type="ECO:0000313" key="5">
    <source>
        <dbReference type="Proteomes" id="UP000023152"/>
    </source>
</evidence>
<protein>
    <submittedName>
        <fullName evidence="4">Chorein</fullName>
    </submittedName>
</protein>
<accession>X6MBA8</accession>
<dbReference type="InterPro" id="IPR026854">
    <property type="entry name" value="VPS13_N"/>
</dbReference>
<dbReference type="OMA" id="WDSEWSS"/>
<feature type="domain" description="Chorein N-terminal" evidence="3">
    <location>
        <begin position="5"/>
        <end position="100"/>
    </location>
</feature>
<dbReference type="EMBL" id="ASPP01022967">
    <property type="protein sequence ID" value="ETO10931.1"/>
    <property type="molecule type" value="Genomic_DNA"/>
</dbReference>
<dbReference type="PANTHER" id="PTHR16166">
    <property type="entry name" value="VACUOLAR PROTEIN SORTING-ASSOCIATED PROTEIN VPS13"/>
    <property type="match status" value="1"/>
</dbReference>
<dbReference type="InterPro" id="IPR026847">
    <property type="entry name" value="VPS13"/>
</dbReference>
<dbReference type="AlphaFoldDB" id="X6MBA8"/>